<accession>A0A6G0YPW9</accession>
<dbReference type="OrthoDB" id="6593055at2759"/>
<proteinExistence type="predicted"/>
<keyword evidence="3" id="KW-1185">Reference proteome</keyword>
<evidence type="ECO:0008006" key="4">
    <source>
        <dbReference type="Google" id="ProtNLM"/>
    </source>
</evidence>
<evidence type="ECO:0000313" key="2">
    <source>
        <dbReference type="EMBL" id="KAF0759769.1"/>
    </source>
</evidence>
<dbReference type="Proteomes" id="UP000478052">
    <property type="component" value="Unassembled WGS sequence"/>
</dbReference>
<evidence type="ECO:0000256" key="1">
    <source>
        <dbReference type="SAM" id="MobiDB-lite"/>
    </source>
</evidence>
<gene>
    <name evidence="2" type="ORF">FWK35_00027728</name>
</gene>
<evidence type="ECO:0000313" key="3">
    <source>
        <dbReference type="Proteomes" id="UP000478052"/>
    </source>
</evidence>
<feature type="compositionally biased region" description="Low complexity" evidence="1">
    <location>
        <begin position="11"/>
        <end position="29"/>
    </location>
</feature>
<name>A0A6G0YPW9_APHCR</name>
<organism evidence="2 3">
    <name type="scientific">Aphis craccivora</name>
    <name type="common">Cowpea aphid</name>
    <dbReference type="NCBI Taxonomy" id="307492"/>
    <lineage>
        <taxon>Eukaryota</taxon>
        <taxon>Metazoa</taxon>
        <taxon>Ecdysozoa</taxon>
        <taxon>Arthropoda</taxon>
        <taxon>Hexapoda</taxon>
        <taxon>Insecta</taxon>
        <taxon>Pterygota</taxon>
        <taxon>Neoptera</taxon>
        <taxon>Paraneoptera</taxon>
        <taxon>Hemiptera</taxon>
        <taxon>Sternorrhyncha</taxon>
        <taxon>Aphidomorpha</taxon>
        <taxon>Aphidoidea</taxon>
        <taxon>Aphididae</taxon>
        <taxon>Aphidini</taxon>
        <taxon>Aphis</taxon>
        <taxon>Aphis</taxon>
    </lineage>
</organism>
<dbReference type="AlphaFoldDB" id="A0A6G0YPW9"/>
<sequence length="276" mass="31257">MPLTPKTTKRNLSNSSPNNLLTTPSTSTTEDPDRPSHKAYKVHNGKPVAPLIHIKNISNFSAFNNVLKNITRPNGFTCKSIPSYLIVQPTDKRTYNAVIVHLHETSANFHSFPPSQTIAHTESSSTIYIISPYTPILLSLLLNWDIQSRVFTMPNTGTTANFHENRKPIKKRRGPPKFHNCQDYEHTKNYCNHEARCVKCDENHLTIECTKDRNNPVKCALCAKDHTANFKGCTAFVPIFKKSAQKFQPVKNPDSHFQQSQPRTKTKSHAETTIHQ</sequence>
<feature type="region of interest" description="Disordered" evidence="1">
    <location>
        <begin position="1"/>
        <end position="41"/>
    </location>
</feature>
<protein>
    <recommendedName>
        <fullName evidence="4">Nucleic-acid-binding protein</fullName>
    </recommendedName>
</protein>
<feature type="region of interest" description="Disordered" evidence="1">
    <location>
        <begin position="247"/>
        <end position="276"/>
    </location>
</feature>
<reference evidence="2 3" key="1">
    <citation type="submission" date="2019-08" db="EMBL/GenBank/DDBJ databases">
        <title>Whole genome of Aphis craccivora.</title>
        <authorList>
            <person name="Voronova N.V."/>
            <person name="Shulinski R.S."/>
            <person name="Bandarenka Y.V."/>
            <person name="Zhorov D.G."/>
            <person name="Warner D."/>
        </authorList>
    </citation>
    <scope>NUCLEOTIDE SEQUENCE [LARGE SCALE GENOMIC DNA]</scope>
    <source>
        <strain evidence="2">180601</strain>
        <tissue evidence="2">Whole Body</tissue>
    </source>
</reference>
<comment type="caution">
    <text evidence="2">The sequence shown here is derived from an EMBL/GenBank/DDBJ whole genome shotgun (WGS) entry which is preliminary data.</text>
</comment>
<dbReference type="EMBL" id="VUJU01002896">
    <property type="protein sequence ID" value="KAF0759769.1"/>
    <property type="molecule type" value="Genomic_DNA"/>
</dbReference>